<evidence type="ECO:0000256" key="3">
    <source>
        <dbReference type="ARBA" id="ARBA00023125"/>
    </source>
</evidence>
<dbReference type="Pfam" id="PF00126">
    <property type="entry name" value="HTH_1"/>
    <property type="match status" value="1"/>
</dbReference>
<dbReference type="InterPro" id="IPR036388">
    <property type="entry name" value="WH-like_DNA-bd_sf"/>
</dbReference>
<dbReference type="PANTHER" id="PTHR30346">
    <property type="entry name" value="TRANSCRIPTIONAL DUAL REGULATOR HCAR-RELATED"/>
    <property type="match status" value="1"/>
</dbReference>
<comment type="similarity">
    <text evidence="1">Belongs to the LysR transcriptional regulatory family.</text>
</comment>
<dbReference type="EMBL" id="AP019620">
    <property type="protein sequence ID" value="BBJ37825.1"/>
    <property type="molecule type" value="Genomic_DNA"/>
</dbReference>
<accession>A0A499UAN3</accession>
<dbReference type="InterPro" id="IPR000847">
    <property type="entry name" value="LysR_HTH_N"/>
</dbReference>
<reference evidence="6 7" key="1">
    <citation type="journal article" date="2020" name="Int. J. Syst. Evol. Microbiol.">
        <title>Reclassification of Streptomyces castelarensis and Streptomyces sporoclivatus as later heterotypic synonyms of Streptomyces antimycoticus.</title>
        <authorList>
            <person name="Komaki H."/>
            <person name="Tamura T."/>
        </authorList>
    </citation>
    <scope>NUCLEOTIDE SEQUENCE [LARGE SCALE GENOMIC DNA]</scope>
    <source>
        <strain evidence="6 7">NBRC 100767</strain>
    </source>
</reference>
<dbReference type="PROSITE" id="PS50931">
    <property type="entry name" value="HTH_LYSR"/>
    <property type="match status" value="1"/>
</dbReference>
<evidence type="ECO:0000256" key="4">
    <source>
        <dbReference type="ARBA" id="ARBA00023163"/>
    </source>
</evidence>
<keyword evidence="4" id="KW-0804">Transcription</keyword>
<dbReference type="GO" id="GO:0032993">
    <property type="term" value="C:protein-DNA complex"/>
    <property type="evidence" value="ECO:0007669"/>
    <property type="project" value="TreeGrafter"/>
</dbReference>
<feature type="domain" description="HTH lysR-type" evidence="5">
    <location>
        <begin position="1"/>
        <end position="44"/>
    </location>
</feature>
<dbReference type="Gene3D" id="1.10.10.10">
    <property type="entry name" value="Winged helix-like DNA-binding domain superfamily/Winged helix DNA-binding domain"/>
    <property type="match status" value="1"/>
</dbReference>
<sequence length="56" mass="6191">MCGQIVRYFTVVAEYGNFGRAATRPHLAQPSLSRQIQRLEAQLDAHVIAGGWPPVL</sequence>
<name>A0A499UAN3_9ACTN</name>
<dbReference type="Proteomes" id="UP000463951">
    <property type="component" value="Chromosome"/>
</dbReference>
<dbReference type="AlphaFoldDB" id="A0A499UAN3"/>
<dbReference type="GO" id="GO:0003700">
    <property type="term" value="F:DNA-binding transcription factor activity"/>
    <property type="evidence" value="ECO:0007669"/>
    <property type="project" value="InterPro"/>
</dbReference>
<evidence type="ECO:0000313" key="6">
    <source>
        <dbReference type="EMBL" id="BBJ37825.1"/>
    </source>
</evidence>
<evidence type="ECO:0000256" key="1">
    <source>
        <dbReference type="ARBA" id="ARBA00009437"/>
    </source>
</evidence>
<keyword evidence="3" id="KW-0238">DNA-binding</keyword>
<dbReference type="SUPFAM" id="SSF46785">
    <property type="entry name" value="Winged helix' DNA-binding domain"/>
    <property type="match status" value="1"/>
</dbReference>
<dbReference type="PANTHER" id="PTHR30346:SF17">
    <property type="entry name" value="LYSR FAMILY TRANSCRIPTIONAL REGULATOR"/>
    <property type="match status" value="1"/>
</dbReference>
<protein>
    <recommendedName>
        <fullName evidence="5">HTH lysR-type domain-containing protein</fullName>
    </recommendedName>
</protein>
<dbReference type="InterPro" id="IPR036390">
    <property type="entry name" value="WH_DNA-bd_sf"/>
</dbReference>
<keyword evidence="2" id="KW-0805">Transcription regulation</keyword>
<organism evidence="6 7">
    <name type="scientific">Streptomyces antimycoticus</name>
    <dbReference type="NCBI Taxonomy" id="68175"/>
    <lineage>
        <taxon>Bacteria</taxon>
        <taxon>Bacillati</taxon>
        <taxon>Actinomycetota</taxon>
        <taxon>Actinomycetes</taxon>
        <taxon>Kitasatosporales</taxon>
        <taxon>Streptomycetaceae</taxon>
        <taxon>Streptomyces</taxon>
        <taxon>Streptomyces violaceusniger group</taxon>
    </lineage>
</organism>
<evidence type="ECO:0000313" key="7">
    <source>
        <dbReference type="Proteomes" id="UP000463951"/>
    </source>
</evidence>
<evidence type="ECO:0000256" key="2">
    <source>
        <dbReference type="ARBA" id="ARBA00023015"/>
    </source>
</evidence>
<evidence type="ECO:0000259" key="5">
    <source>
        <dbReference type="PROSITE" id="PS50931"/>
    </source>
</evidence>
<dbReference type="GO" id="GO:0003677">
    <property type="term" value="F:DNA binding"/>
    <property type="evidence" value="ECO:0007669"/>
    <property type="project" value="UniProtKB-KW"/>
</dbReference>
<proteinExistence type="inferred from homology"/>
<gene>
    <name evidence="6" type="ORF">SSPO_005430</name>
</gene>